<dbReference type="EnsemblMetazoa" id="Aqu2.1.19112_001">
    <property type="protein sequence ID" value="Aqu2.1.19112_001"/>
    <property type="gene ID" value="Aqu2.1.19112"/>
</dbReference>
<accession>A0A1X7TV16</accession>
<dbReference type="PANTHER" id="PTHR46579">
    <property type="entry name" value="F5/8 TYPE C DOMAIN-CONTAINING PROTEIN-RELATED"/>
    <property type="match status" value="1"/>
</dbReference>
<dbReference type="InParanoid" id="A0A1X7TV16"/>
<reference evidence="1" key="1">
    <citation type="submission" date="2017-05" db="UniProtKB">
        <authorList>
            <consortium name="EnsemblMetazoa"/>
        </authorList>
    </citation>
    <scope>IDENTIFICATION</scope>
</reference>
<dbReference type="OrthoDB" id="10034966at2759"/>
<proteinExistence type="predicted"/>
<evidence type="ECO:0000313" key="1">
    <source>
        <dbReference type="EnsemblMetazoa" id="Aqu2.1.19112_001"/>
    </source>
</evidence>
<organism evidence="1">
    <name type="scientific">Amphimedon queenslandica</name>
    <name type="common">Sponge</name>
    <dbReference type="NCBI Taxonomy" id="400682"/>
    <lineage>
        <taxon>Eukaryota</taxon>
        <taxon>Metazoa</taxon>
        <taxon>Porifera</taxon>
        <taxon>Demospongiae</taxon>
        <taxon>Heteroscleromorpha</taxon>
        <taxon>Haplosclerida</taxon>
        <taxon>Niphatidae</taxon>
        <taxon>Amphimedon</taxon>
    </lineage>
</organism>
<dbReference type="PANTHER" id="PTHR46579:SF2">
    <property type="entry name" value="C2H2-TYPE DOMAIN-CONTAINING PROTEIN"/>
    <property type="match status" value="1"/>
</dbReference>
<name>A0A1X7TV16_AMPQE</name>
<dbReference type="AlphaFoldDB" id="A0A1X7TV16"/>
<protein>
    <submittedName>
        <fullName evidence="1">Uncharacterized protein</fullName>
    </submittedName>
</protein>
<sequence>PLSSRKTVHKLGLFYYSFGNYSNRSLLRNIHLAAIATSEIIALYKVTTILQYIVDDIKKLESGHEIMLSNGNTISIYGSIAAIAADNPASCSMGGFKESAAAYSGCRHCMATDFALKASKKYGINRYSPLLELKHFDICGGLVPDIMHDVLEGRIPKKNLDNLDLISEHHSNFMTLYPQQSVTPKMHYMVHMPRLIKCYGPLSQLWTMRFEAKHQYFKKLTQRTLNYINLPKTLSERHQFIQIYYLLSPLPAFEIGPVLSS</sequence>